<name>Q4TF87_TETNG</name>
<organism evidence="2">
    <name type="scientific">Tetraodon nigroviridis</name>
    <name type="common">Spotted green pufferfish</name>
    <name type="synonym">Chelonodon nigroviridis</name>
    <dbReference type="NCBI Taxonomy" id="99883"/>
    <lineage>
        <taxon>Eukaryota</taxon>
        <taxon>Metazoa</taxon>
        <taxon>Chordata</taxon>
        <taxon>Craniata</taxon>
        <taxon>Vertebrata</taxon>
        <taxon>Euteleostomi</taxon>
        <taxon>Actinopterygii</taxon>
        <taxon>Neopterygii</taxon>
        <taxon>Teleostei</taxon>
        <taxon>Neoteleostei</taxon>
        <taxon>Acanthomorphata</taxon>
        <taxon>Eupercaria</taxon>
        <taxon>Tetraodontiformes</taxon>
        <taxon>Tetradontoidea</taxon>
        <taxon>Tetraodontidae</taxon>
        <taxon>Tetraodon</taxon>
    </lineage>
</organism>
<accession>Q4TF87</accession>
<proteinExistence type="predicted"/>
<protein>
    <submittedName>
        <fullName evidence="2">(spotted green pufferfish) hypothetical protein</fullName>
    </submittedName>
</protein>
<sequence length="270" mass="29735">VQVEKATMTDGLFPEPVRVRHKERGGRWGHASPFMRGSTIVRSQTFSPGARSQYVCRLYRSDSDSSTLPKKSPFVRNTLERRTLRYKQVRSSPAAQVCLASVSEGFARVQQSYRCSLAEQPTRTSLDLELDLQACRTRQRQLMEELSTLRELKLRLEEPQAREGPEPPHWALRDERFRCLLREAQRQVSVPAVGRRRAWACSTKRAASTGQPEQAGAAAGGGGREEAEEGLQGGPADEGAEPEGASAGADLQVRETPQRAGAGPEPRGVG</sequence>
<dbReference type="KEGG" id="tng:GSTEN00001775G001"/>
<feature type="region of interest" description="Disordered" evidence="1">
    <location>
        <begin position="203"/>
        <end position="270"/>
    </location>
</feature>
<dbReference type="AlphaFoldDB" id="Q4TF87"/>
<evidence type="ECO:0000313" key="2">
    <source>
        <dbReference type="EMBL" id="CAF88445.1"/>
    </source>
</evidence>
<feature type="compositionally biased region" description="Low complexity" evidence="1">
    <location>
        <begin position="234"/>
        <end position="250"/>
    </location>
</feature>
<comment type="caution">
    <text evidence="2">The sequence shown here is derived from an EMBL/GenBank/DDBJ whole genome shotgun (WGS) entry which is preliminary data.</text>
</comment>
<dbReference type="OrthoDB" id="2020426at2759"/>
<evidence type="ECO:0000256" key="1">
    <source>
        <dbReference type="SAM" id="MobiDB-lite"/>
    </source>
</evidence>
<gene>
    <name evidence="2" type="ORF">GSTENG00001775001</name>
</gene>
<feature type="non-terminal residue" evidence="2">
    <location>
        <position position="270"/>
    </location>
</feature>
<reference evidence="2" key="2">
    <citation type="submission" date="2004-02" db="EMBL/GenBank/DDBJ databases">
        <authorList>
            <consortium name="Genoscope"/>
            <consortium name="Whitehead Institute Centre for Genome Research"/>
        </authorList>
    </citation>
    <scope>NUCLEOTIDE SEQUENCE</scope>
</reference>
<dbReference type="EMBL" id="CAAE01004770">
    <property type="protein sequence ID" value="CAF88445.1"/>
    <property type="molecule type" value="Genomic_DNA"/>
</dbReference>
<reference evidence="2" key="1">
    <citation type="journal article" date="2004" name="Nature">
        <title>Genome duplication in the teleost fish Tetraodon nigroviridis reveals the early vertebrate proto-karyotype.</title>
        <authorList>
            <person name="Jaillon O."/>
            <person name="Aury J.-M."/>
            <person name="Brunet F."/>
            <person name="Petit J.-L."/>
            <person name="Stange-Thomann N."/>
            <person name="Mauceli E."/>
            <person name="Bouneau L."/>
            <person name="Fischer C."/>
            <person name="Ozouf-Costaz C."/>
            <person name="Bernot A."/>
            <person name="Nicaud S."/>
            <person name="Jaffe D."/>
            <person name="Fisher S."/>
            <person name="Lutfalla G."/>
            <person name="Dossat C."/>
            <person name="Segurens B."/>
            <person name="Dasilva C."/>
            <person name="Salanoubat M."/>
            <person name="Levy M."/>
            <person name="Boudet N."/>
            <person name="Castellano S."/>
            <person name="Anthouard V."/>
            <person name="Jubin C."/>
            <person name="Castelli V."/>
            <person name="Katinka M."/>
            <person name="Vacherie B."/>
            <person name="Biemont C."/>
            <person name="Skalli Z."/>
            <person name="Cattolico L."/>
            <person name="Poulain J."/>
            <person name="De Berardinis V."/>
            <person name="Cruaud C."/>
            <person name="Duprat S."/>
            <person name="Brottier P."/>
            <person name="Coutanceau J.-P."/>
            <person name="Gouzy J."/>
            <person name="Parra G."/>
            <person name="Lardier G."/>
            <person name="Chapple C."/>
            <person name="McKernan K.J."/>
            <person name="McEwan P."/>
            <person name="Bosak S."/>
            <person name="Kellis M."/>
            <person name="Volff J.-N."/>
            <person name="Guigo R."/>
            <person name="Zody M.C."/>
            <person name="Mesirov J."/>
            <person name="Lindblad-Toh K."/>
            <person name="Birren B."/>
            <person name="Nusbaum C."/>
            <person name="Kahn D."/>
            <person name="Robinson-Rechavi M."/>
            <person name="Laudet V."/>
            <person name="Schachter V."/>
            <person name="Quetier F."/>
            <person name="Saurin W."/>
            <person name="Scarpelli C."/>
            <person name="Wincker P."/>
            <person name="Lander E.S."/>
            <person name="Weissenbach J."/>
            <person name="Roest Crollius H."/>
        </authorList>
    </citation>
    <scope>NUCLEOTIDE SEQUENCE [LARGE SCALE GENOMIC DNA]</scope>
</reference>